<keyword evidence="1" id="KW-0813">Transport</keyword>
<dbReference type="PROSITE" id="PS00211">
    <property type="entry name" value="ABC_TRANSPORTER_1"/>
    <property type="match status" value="1"/>
</dbReference>
<evidence type="ECO:0000313" key="5">
    <source>
        <dbReference type="EMBL" id="SVC29880.1"/>
    </source>
</evidence>
<dbReference type="FunFam" id="3.40.50.300:FF:000016">
    <property type="entry name" value="Oligopeptide ABC transporter ATP-binding component"/>
    <property type="match status" value="1"/>
</dbReference>
<dbReference type="InterPro" id="IPR003593">
    <property type="entry name" value="AAA+_ATPase"/>
</dbReference>
<evidence type="ECO:0000256" key="1">
    <source>
        <dbReference type="ARBA" id="ARBA00022448"/>
    </source>
</evidence>
<reference evidence="5" key="1">
    <citation type="submission" date="2018-05" db="EMBL/GenBank/DDBJ databases">
        <authorList>
            <person name="Lanie J.A."/>
            <person name="Ng W.-L."/>
            <person name="Kazmierczak K.M."/>
            <person name="Andrzejewski T.M."/>
            <person name="Davidsen T.M."/>
            <person name="Wayne K.J."/>
            <person name="Tettelin H."/>
            <person name="Glass J.I."/>
            <person name="Rusch D."/>
            <person name="Podicherti R."/>
            <person name="Tsui H.-C.T."/>
            <person name="Winkler M.E."/>
        </authorList>
    </citation>
    <scope>NUCLEOTIDE SEQUENCE</scope>
</reference>
<dbReference type="InterPro" id="IPR017871">
    <property type="entry name" value="ABC_transporter-like_CS"/>
</dbReference>
<dbReference type="PANTHER" id="PTHR43776:SF8">
    <property type="entry name" value="ABC TRANSPORTER, ATP-BINDING PROTEIN"/>
    <property type="match status" value="1"/>
</dbReference>
<organism evidence="5">
    <name type="scientific">marine metagenome</name>
    <dbReference type="NCBI Taxonomy" id="408172"/>
    <lineage>
        <taxon>unclassified sequences</taxon>
        <taxon>metagenomes</taxon>
        <taxon>ecological metagenomes</taxon>
    </lineage>
</organism>
<dbReference type="InterPro" id="IPR050319">
    <property type="entry name" value="ABC_transp_ATP-bind"/>
</dbReference>
<sequence length="326" mass="36239">NTLIELQNIKKIFQVGGGFLGSGSKDLTAVNNVSFKIEEGQTYGLVGESGCGKTTTAKMILMLEEPTEGNIIFNDQDVFETSKTDPEYKKNYKSSVQAVFQDPWASLNPRMRVRDIIGEPLEINTDMTKKQIRSRVNELLVEVGLQAYQSNLYPHEFSGGQRQRLGVARALALNPKLIVLDEPVSALDVSIRAQIMNLLVDLQKEYNLSYLLIAHHLATVRYMCDKMGVMYLGNLMEEANATELFDNPLHNYTKALMSAALPSHPDIERDEIILEGDVPSPLNPPPGCVFQPRCLNQSKCTCSETPPSLTEKKPNHMVADCKCCTA</sequence>
<dbReference type="GO" id="GO:0015833">
    <property type="term" value="P:peptide transport"/>
    <property type="evidence" value="ECO:0007669"/>
    <property type="project" value="InterPro"/>
</dbReference>
<accession>A0A382KZI6</accession>
<dbReference type="PROSITE" id="PS50893">
    <property type="entry name" value="ABC_TRANSPORTER_2"/>
    <property type="match status" value="1"/>
</dbReference>
<gene>
    <name evidence="5" type="ORF">METZ01_LOCUS282734</name>
</gene>
<dbReference type="AlphaFoldDB" id="A0A382KZI6"/>
<dbReference type="GO" id="GO:0016887">
    <property type="term" value="F:ATP hydrolysis activity"/>
    <property type="evidence" value="ECO:0007669"/>
    <property type="project" value="InterPro"/>
</dbReference>
<dbReference type="Pfam" id="PF08352">
    <property type="entry name" value="oligo_HPY"/>
    <property type="match status" value="1"/>
</dbReference>
<dbReference type="SMART" id="SM00382">
    <property type="entry name" value="AAA"/>
    <property type="match status" value="1"/>
</dbReference>
<dbReference type="EMBL" id="UINC01083812">
    <property type="protein sequence ID" value="SVC29880.1"/>
    <property type="molecule type" value="Genomic_DNA"/>
</dbReference>
<keyword evidence="2" id="KW-0547">Nucleotide-binding</keyword>
<evidence type="ECO:0000259" key="4">
    <source>
        <dbReference type="PROSITE" id="PS50893"/>
    </source>
</evidence>
<dbReference type="InterPro" id="IPR003439">
    <property type="entry name" value="ABC_transporter-like_ATP-bd"/>
</dbReference>
<dbReference type="InterPro" id="IPR013563">
    <property type="entry name" value="Oligopep_ABC_C"/>
</dbReference>
<dbReference type="NCBIfam" id="TIGR01727">
    <property type="entry name" value="oligo_HPY"/>
    <property type="match status" value="1"/>
</dbReference>
<name>A0A382KZI6_9ZZZZ</name>
<dbReference type="Gene3D" id="3.40.50.300">
    <property type="entry name" value="P-loop containing nucleotide triphosphate hydrolases"/>
    <property type="match status" value="1"/>
</dbReference>
<dbReference type="PANTHER" id="PTHR43776">
    <property type="entry name" value="TRANSPORT ATP-BINDING PROTEIN"/>
    <property type="match status" value="1"/>
</dbReference>
<dbReference type="GO" id="GO:0055085">
    <property type="term" value="P:transmembrane transport"/>
    <property type="evidence" value="ECO:0007669"/>
    <property type="project" value="UniProtKB-ARBA"/>
</dbReference>
<dbReference type="Pfam" id="PF00005">
    <property type="entry name" value="ABC_tran"/>
    <property type="match status" value="1"/>
</dbReference>
<keyword evidence="3" id="KW-0067">ATP-binding</keyword>
<feature type="non-terminal residue" evidence="5">
    <location>
        <position position="1"/>
    </location>
</feature>
<dbReference type="SUPFAM" id="SSF52540">
    <property type="entry name" value="P-loop containing nucleoside triphosphate hydrolases"/>
    <property type="match status" value="1"/>
</dbReference>
<proteinExistence type="predicted"/>
<evidence type="ECO:0000256" key="2">
    <source>
        <dbReference type="ARBA" id="ARBA00022741"/>
    </source>
</evidence>
<evidence type="ECO:0000256" key="3">
    <source>
        <dbReference type="ARBA" id="ARBA00022840"/>
    </source>
</evidence>
<dbReference type="CDD" id="cd03257">
    <property type="entry name" value="ABC_NikE_OppD_transporters"/>
    <property type="match status" value="1"/>
</dbReference>
<dbReference type="GO" id="GO:0005524">
    <property type="term" value="F:ATP binding"/>
    <property type="evidence" value="ECO:0007669"/>
    <property type="project" value="UniProtKB-KW"/>
</dbReference>
<dbReference type="InterPro" id="IPR027417">
    <property type="entry name" value="P-loop_NTPase"/>
</dbReference>
<protein>
    <recommendedName>
        <fullName evidence="4">ABC transporter domain-containing protein</fullName>
    </recommendedName>
</protein>
<feature type="domain" description="ABC transporter" evidence="4">
    <location>
        <begin position="4"/>
        <end position="257"/>
    </location>
</feature>